<dbReference type="AlphaFoldDB" id="A0A517ZVS3"/>
<proteinExistence type="predicted"/>
<dbReference type="EMBL" id="CP036276">
    <property type="protein sequence ID" value="QDU46551.1"/>
    <property type="molecule type" value="Genomic_DNA"/>
</dbReference>
<organism evidence="1 2">
    <name type="scientific">Symmachiella dynata</name>
    <dbReference type="NCBI Taxonomy" id="2527995"/>
    <lineage>
        <taxon>Bacteria</taxon>
        <taxon>Pseudomonadati</taxon>
        <taxon>Planctomycetota</taxon>
        <taxon>Planctomycetia</taxon>
        <taxon>Planctomycetales</taxon>
        <taxon>Planctomycetaceae</taxon>
        <taxon>Symmachiella</taxon>
    </lineage>
</organism>
<dbReference type="KEGG" id="sdyn:Mal52_50720"/>
<evidence type="ECO:0000313" key="2">
    <source>
        <dbReference type="Proteomes" id="UP000319383"/>
    </source>
</evidence>
<evidence type="ECO:0000313" key="1">
    <source>
        <dbReference type="EMBL" id="QDU46551.1"/>
    </source>
</evidence>
<sequence>MGKNVFVGELQAFIQKEPVVSLWTRIPVWVLCGCVCLTVIRTAAGEPPPTVDLAAEVKQAIADLDANRLSVRRAAEERLLKLGPAVLPHLPPPELIRQPGVRQVLKRLRIQLEKRQARLSATASQVTLQGNLPLKEILRGITDQTENQFDHSALPTSLLESTIEIDFQKTPFWKAVDHLCKELRLRHRLEGKMEALQLLPAEEDAAPEIAVTYAGPFRVAVTSIKQRREYDQVRVGFAFTGEPRIRSLIVTYAAKNWNLQLPDGLLLPPENPGAFLEFNPADGGRKIQFSIDFVDTDKPIDKISLDGKFTVTTVVGNQRIRFRDLERGGGVARRRGGISVLLHKATATKTPAGTYDARIDAAVVYDAQGPAFESHRTWIYHNHIYLETAEGKRIEFAGNQRTLNSDAGAVLMEYPFPNLEHPLSEYEFVYVAPTLIVEIPATIHFADLPVKN</sequence>
<protein>
    <submittedName>
        <fullName evidence="1">Uncharacterized protein</fullName>
    </submittedName>
</protein>
<dbReference type="Proteomes" id="UP000319383">
    <property type="component" value="Chromosome"/>
</dbReference>
<keyword evidence="2" id="KW-1185">Reference proteome</keyword>
<accession>A0A517ZVS3</accession>
<reference evidence="1 2" key="1">
    <citation type="submission" date="2019-02" db="EMBL/GenBank/DDBJ databases">
        <title>Deep-cultivation of Planctomycetes and their phenomic and genomic characterization uncovers novel biology.</title>
        <authorList>
            <person name="Wiegand S."/>
            <person name="Jogler M."/>
            <person name="Boedeker C."/>
            <person name="Pinto D."/>
            <person name="Vollmers J."/>
            <person name="Rivas-Marin E."/>
            <person name="Kohn T."/>
            <person name="Peeters S.H."/>
            <person name="Heuer A."/>
            <person name="Rast P."/>
            <person name="Oberbeckmann S."/>
            <person name="Bunk B."/>
            <person name="Jeske O."/>
            <person name="Meyerdierks A."/>
            <person name="Storesund J.E."/>
            <person name="Kallscheuer N."/>
            <person name="Luecker S."/>
            <person name="Lage O.M."/>
            <person name="Pohl T."/>
            <person name="Merkel B.J."/>
            <person name="Hornburger P."/>
            <person name="Mueller R.-W."/>
            <person name="Bruemmer F."/>
            <person name="Labrenz M."/>
            <person name="Spormann A.M."/>
            <person name="Op den Camp H."/>
            <person name="Overmann J."/>
            <person name="Amann R."/>
            <person name="Jetten M.S.M."/>
            <person name="Mascher T."/>
            <person name="Medema M.H."/>
            <person name="Devos D.P."/>
            <person name="Kaster A.-K."/>
            <person name="Ovreas L."/>
            <person name="Rohde M."/>
            <person name="Galperin M.Y."/>
            <person name="Jogler C."/>
        </authorList>
    </citation>
    <scope>NUCLEOTIDE SEQUENCE [LARGE SCALE GENOMIC DNA]</scope>
    <source>
        <strain evidence="1 2">Mal52</strain>
    </source>
</reference>
<name>A0A517ZVS3_9PLAN</name>
<gene>
    <name evidence="1" type="ORF">Mal52_50720</name>
</gene>